<dbReference type="Proteomes" id="UP000003344">
    <property type="component" value="Unassembled WGS sequence"/>
</dbReference>
<protein>
    <submittedName>
        <fullName evidence="1">Uncharacterized protein</fullName>
    </submittedName>
</protein>
<accession>D2ZWI9</accession>
<evidence type="ECO:0000313" key="2">
    <source>
        <dbReference type="Proteomes" id="UP000003344"/>
    </source>
</evidence>
<dbReference type="EMBL" id="ACDX02000007">
    <property type="protein sequence ID" value="EFC88603.1"/>
    <property type="molecule type" value="Genomic_DNA"/>
</dbReference>
<reference evidence="1 2" key="1">
    <citation type="submission" date="2009-10" db="EMBL/GenBank/DDBJ databases">
        <authorList>
            <person name="Weinstock G."/>
            <person name="Sodergren E."/>
            <person name="Clifton S."/>
            <person name="Fulton L."/>
            <person name="Fulton B."/>
            <person name="Courtney L."/>
            <person name="Fronick C."/>
            <person name="Harrison M."/>
            <person name="Strong C."/>
            <person name="Farmer C."/>
            <person name="Delahaunty K."/>
            <person name="Markovic C."/>
            <person name="Hall O."/>
            <person name="Minx P."/>
            <person name="Tomlinson C."/>
            <person name="Mitreva M."/>
            <person name="Nelson J."/>
            <person name="Hou S."/>
            <person name="Wollam A."/>
            <person name="Pepin K.H."/>
            <person name="Johnson M."/>
            <person name="Bhonagiri V."/>
            <person name="Nash W.E."/>
            <person name="Warren W."/>
            <person name="Chinwalla A."/>
            <person name="Mardis E.R."/>
            <person name="Wilson R.K."/>
        </authorList>
    </citation>
    <scope>NUCLEOTIDE SEQUENCE [LARGE SCALE GENOMIC DNA]</scope>
    <source>
        <strain evidence="2">ATCC 25996 / DSM 4631 / NCTC 10774 / M26</strain>
    </source>
</reference>
<organism evidence="1 2">
    <name type="scientific">Neisseria mucosa (strain ATCC 25996 / DSM 4631 / NCTC 10774 / M26)</name>
    <dbReference type="NCBI Taxonomy" id="546266"/>
    <lineage>
        <taxon>Bacteria</taxon>
        <taxon>Pseudomonadati</taxon>
        <taxon>Pseudomonadota</taxon>
        <taxon>Betaproteobacteria</taxon>
        <taxon>Neisseriales</taxon>
        <taxon>Neisseriaceae</taxon>
        <taxon>Neisseria</taxon>
    </lineage>
</organism>
<sequence>MRRIFLQRRRVFKGVEIKLNFVWTDRKGRLKTCNIDFQTTFRTLKPQ</sequence>
<dbReference type="AlphaFoldDB" id="D2ZWI9"/>
<comment type="caution">
    <text evidence="1">The sequence shown here is derived from an EMBL/GenBank/DDBJ whole genome shotgun (WGS) entry which is preliminary data.</text>
</comment>
<proteinExistence type="predicted"/>
<gene>
    <name evidence="1" type="ORF">NEIMUCOT_04986</name>
</gene>
<evidence type="ECO:0000313" key="1">
    <source>
        <dbReference type="EMBL" id="EFC88603.1"/>
    </source>
</evidence>
<name>D2ZWI9_NEIM2</name>